<dbReference type="CDD" id="cd17933">
    <property type="entry name" value="DEXSc_RecD-like"/>
    <property type="match status" value="1"/>
</dbReference>
<dbReference type="AlphaFoldDB" id="A0A345JT39"/>
<dbReference type="PANTHER" id="PTHR43788">
    <property type="entry name" value="DNA2/NAM7 HELICASE FAMILY MEMBER"/>
    <property type="match status" value="1"/>
</dbReference>
<dbReference type="Proteomes" id="UP000253862">
    <property type="component" value="Chromosome"/>
</dbReference>
<evidence type="ECO:0000256" key="2">
    <source>
        <dbReference type="ARBA" id="ARBA00022840"/>
    </source>
</evidence>
<dbReference type="InterPro" id="IPR050534">
    <property type="entry name" value="Coronavir_polyprotein_1ab"/>
</dbReference>
<accession>A0A345JT39</accession>
<dbReference type="PANTHER" id="PTHR43788:SF6">
    <property type="entry name" value="DNA HELICASE B"/>
    <property type="match status" value="1"/>
</dbReference>
<feature type="domain" description="UvrD-like helicase C-terminal" evidence="3">
    <location>
        <begin position="421"/>
        <end position="470"/>
    </location>
</feature>
<dbReference type="Gene3D" id="3.40.50.300">
    <property type="entry name" value="P-loop containing nucleotide triphosphate hydrolases"/>
    <property type="match status" value="2"/>
</dbReference>
<dbReference type="EMBL" id="CP022375">
    <property type="protein sequence ID" value="AXH30485.1"/>
    <property type="molecule type" value="Genomic_DNA"/>
</dbReference>
<evidence type="ECO:0000313" key="4">
    <source>
        <dbReference type="EMBL" id="AXH30485.1"/>
    </source>
</evidence>
<dbReference type="GO" id="GO:0003678">
    <property type="term" value="F:DNA helicase activity"/>
    <property type="evidence" value="ECO:0007669"/>
    <property type="project" value="UniProtKB-ARBA"/>
</dbReference>
<evidence type="ECO:0000313" key="5">
    <source>
        <dbReference type="Proteomes" id="UP000253862"/>
    </source>
</evidence>
<dbReference type="OrthoDB" id="9763659at2"/>
<dbReference type="Pfam" id="PF13538">
    <property type="entry name" value="UvrD_C_2"/>
    <property type="match status" value="1"/>
</dbReference>
<dbReference type="KEGG" id="foo:CGC45_07830"/>
<sequence>MQKSFLSSEKILYLSNGQKIVLNGQQLEAVIRIKGFLKSEDRYFLLSGFAGTGKTTVVKKILDEYSEKAIVSAPTRKAKAIISQVTAIQGYTIHSLLGLQPDVNIEDFNPNDPVFGQIKKATIQNYNLVVIDEASMINAALFELIDSEVNKSLVTKVLFLGDQAQIPPVGGQLSPIFKLKNSYELTQLMRQASDNPLAPLSQQLRQVTDELPEFLIKKETLLSESAEGILFVNSKLEFREQLIDVFGSIYAKTDPNYAKLIAWRNKTVMQSNRLIRDLVFGENVRLIEKGDILTGYRAIKANSKEAFLINNCVDYKVVDVSQRQKNASGLYGYIVRILEKAKIFKGFDEKDIFVIDSQDEANLHDYAEIHDGLLAIARSDKLWNTYYEFRKNNLLLIDIDKYRDGRPRSKNNLIKKDLDYGFAVTVHKAQGSTYNKVFVLLKDIELNTNISERNQILYVALTRAKKLSIVL</sequence>
<keyword evidence="1" id="KW-0547">Nucleotide-binding</keyword>
<organism evidence="4 5">
    <name type="scientific">Francisella opportunistica</name>
    <dbReference type="NCBI Taxonomy" id="2016517"/>
    <lineage>
        <taxon>Bacteria</taxon>
        <taxon>Pseudomonadati</taxon>
        <taxon>Pseudomonadota</taxon>
        <taxon>Gammaproteobacteria</taxon>
        <taxon>Thiotrichales</taxon>
        <taxon>Francisellaceae</taxon>
        <taxon>Francisella</taxon>
    </lineage>
</organism>
<keyword evidence="2" id="KW-0067">ATP-binding</keyword>
<dbReference type="InterPro" id="IPR027785">
    <property type="entry name" value="UvrD-like_helicase_C"/>
</dbReference>
<name>A0A345JT39_9GAMM</name>
<gene>
    <name evidence="4" type="ORF">CGC43_07820</name>
</gene>
<evidence type="ECO:0000256" key="1">
    <source>
        <dbReference type="ARBA" id="ARBA00022741"/>
    </source>
</evidence>
<dbReference type="GO" id="GO:0005524">
    <property type="term" value="F:ATP binding"/>
    <property type="evidence" value="ECO:0007669"/>
    <property type="project" value="UniProtKB-KW"/>
</dbReference>
<protein>
    <submittedName>
        <fullName evidence="4">Disulfide oxidoreductase</fullName>
    </submittedName>
</protein>
<keyword evidence="5" id="KW-1185">Reference proteome</keyword>
<dbReference type="SUPFAM" id="SSF52540">
    <property type="entry name" value="P-loop containing nucleoside triphosphate hydrolases"/>
    <property type="match status" value="1"/>
</dbReference>
<evidence type="ECO:0000259" key="3">
    <source>
        <dbReference type="Pfam" id="PF13538"/>
    </source>
</evidence>
<dbReference type="InterPro" id="IPR027417">
    <property type="entry name" value="P-loop_NTPase"/>
</dbReference>
<dbReference type="RefSeq" id="WP_071629750.1">
    <property type="nucleotide sequence ID" value="NZ_CP022375.1"/>
</dbReference>
<proteinExistence type="predicted"/>
<dbReference type="CDD" id="cd18809">
    <property type="entry name" value="SF1_C_RecD"/>
    <property type="match status" value="1"/>
</dbReference>
<dbReference type="Pfam" id="PF13604">
    <property type="entry name" value="AAA_30"/>
    <property type="match status" value="1"/>
</dbReference>
<reference evidence="4 5" key="1">
    <citation type="submission" date="2017-07" db="EMBL/GenBank/DDBJ databases">
        <title>Complete genome sequences and comparative analysis of the novel pathogen Francisella opportunistica.</title>
        <authorList>
            <person name="Dietrich E.A."/>
            <person name="Kingry L.C."/>
            <person name="Petersen J.M."/>
        </authorList>
    </citation>
    <scope>NUCLEOTIDE SEQUENCE [LARGE SCALE GENOMIC DNA]</scope>
    <source>
        <strain evidence="4 5">14-2155</strain>
    </source>
</reference>